<dbReference type="PANTHER" id="PTHR45436:SF5">
    <property type="entry name" value="SENSOR HISTIDINE KINASE TRCS"/>
    <property type="match status" value="1"/>
</dbReference>
<dbReference type="PROSITE" id="PS50885">
    <property type="entry name" value="HAMP"/>
    <property type="match status" value="1"/>
</dbReference>
<evidence type="ECO:0000256" key="1">
    <source>
        <dbReference type="ARBA" id="ARBA00000085"/>
    </source>
</evidence>
<keyword evidence="4" id="KW-0597">Phosphoprotein</keyword>
<keyword evidence="10" id="KW-0472">Membrane</keyword>
<evidence type="ECO:0000313" key="13">
    <source>
        <dbReference type="EMBL" id="TVO72798.1"/>
    </source>
</evidence>
<evidence type="ECO:0000256" key="2">
    <source>
        <dbReference type="ARBA" id="ARBA00004370"/>
    </source>
</evidence>
<evidence type="ECO:0000256" key="8">
    <source>
        <dbReference type="ARBA" id="ARBA00022989"/>
    </source>
</evidence>
<accession>A0A557S5Y1</accession>
<dbReference type="EC" id="2.7.13.3" evidence="3"/>
<dbReference type="Pfam" id="PF02518">
    <property type="entry name" value="HATPase_c"/>
    <property type="match status" value="1"/>
</dbReference>
<evidence type="ECO:0000256" key="7">
    <source>
        <dbReference type="ARBA" id="ARBA00022777"/>
    </source>
</evidence>
<keyword evidence="7 13" id="KW-0418">Kinase</keyword>
<dbReference type="PANTHER" id="PTHR45436">
    <property type="entry name" value="SENSOR HISTIDINE KINASE YKOH"/>
    <property type="match status" value="1"/>
</dbReference>
<feature type="domain" description="HAMP" evidence="12">
    <location>
        <begin position="196"/>
        <end position="247"/>
    </location>
</feature>
<evidence type="ECO:0000256" key="3">
    <source>
        <dbReference type="ARBA" id="ARBA00012438"/>
    </source>
</evidence>
<dbReference type="InterPro" id="IPR004358">
    <property type="entry name" value="Sig_transdc_His_kin-like_C"/>
</dbReference>
<dbReference type="PRINTS" id="PR00344">
    <property type="entry name" value="BCTRLSENSOR"/>
</dbReference>
<evidence type="ECO:0000256" key="10">
    <source>
        <dbReference type="ARBA" id="ARBA00023136"/>
    </source>
</evidence>
<proteinExistence type="predicted"/>
<dbReference type="AlphaFoldDB" id="A0A557S5Y1"/>
<dbReference type="GO" id="GO:0005886">
    <property type="term" value="C:plasma membrane"/>
    <property type="evidence" value="ECO:0007669"/>
    <property type="project" value="TreeGrafter"/>
</dbReference>
<keyword evidence="6" id="KW-0812">Transmembrane</keyword>
<comment type="subcellular location">
    <subcellularLocation>
        <location evidence="2">Membrane</location>
    </subcellularLocation>
</comment>
<dbReference type="InterPro" id="IPR050428">
    <property type="entry name" value="TCS_sensor_his_kinase"/>
</dbReference>
<dbReference type="PROSITE" id="PS50109">
    <property type="entry name" value="HIS_KIN"/>
    <property type="match status" value="1"/>
</dbReference>
<protein>
    <recommendedName>
        <fullName evidence="3">histidine kinase</fullName>
        <ecNumber evidence="3">2.7.13.3</ecNumber>
    </recommendedName>
</protein>
<feature type="domain" description="Histidine kinase" evidence="11">
    <location>
        <begin position="255"/>
        <end position="457"/>
    </location>
</feature>
<dbReference type="InterPro" id="IPR003594">
    <property type="entry name" value="HATPase_dom"/>
</dbReference>
<evidence type="ECO:0000256" key="9">
    <source>
        <dbReference type="ARBA" id="ARBA00023012"/>
    </source>
</evidence>
<evidence type="ECO:0000256" key="5">
    <source>
        <dbReference type="ARBA" id="ARBA00022679"/>
    </source>
</evidence>
<dbReference type="EMBL" id="VMNI01000020">
    <property type="protein sequence ID" value="TVO72798.1"/>
    <property type="molecule type" value="Genomic_DNA"/>
</dbReference>
<dbReference type="SMART" id="SM00387">
    <property type="entry name" value="HATPase_c"/>
    <property type="match status" value="1"/>
</dbReference>
<dbReference type="InterPro" id="IPR003660">
    <property type="entry name" value="HAMP_dom"/>
</dbReference>
<comment type="caution">
    <text evidence="13">The sequence shown here is derived from an EMBL/GenBank/DDBJ whole genome shotgun (WGS) entry which is preliminary data.</text>
</comment>
<dbReference type="InterPro" id="IPR036890">
    <property type="entry name" value="HATPase_C_sf"/>
</dbReference>
<reference evidence="13 14" key="1">
    <citation type="submission" date="2019-07" db="EMBL/GenBank/DDBJ databases">
        <title>The pathways for chlorine oxyanion respiration interact through the shared metabolite chlorate.</title>
        <authorList>
            <person name="Barnum T.P."/>
            <person name="Cheng Y."/>
            <person name="Hill K.A."/>
            <person name="Lucas L.N."/>
            <person name="Carlson H.K."/>
            <person name="Coates J.D."/>
        </authorList>
    </citation>
    <scope>NUCLEOTIDE SEQUENCE [LARGE SCALE GENOMIC DNA]</scope>
    <source>
        <strain evidence="13 14">SFB-1</strain>
    </source>
</reference>
<name>A0A557S5Y1_9RHOO</name>
<keyword evidence="9" id="KW-0902">Two-component regulatory system</keyword>
<evidence type="ECO:0000259" key="11">
    <source>
        <dbReference type="PROSITE" id="PS50109"/>
    </source>
</evidence>
<comment type="catalytic activity">
    <reaction evidence="1">
        <text>ATP + protein L-histidine = ADP + protein N-phospho-L-histidine.</text>
        <dbReference type="EC" id="2.7.13.3"/>
    </reaction>
</comment>
<sequence>MSTRAAMHRSLRLRLLAGSLVWIVAAVAITGFLLADLFGQHVRERVDAELNGHLDQLTAVLDVAPDGSATLRLPLSDPRLSRPYAGLYWQVDGGPTGAIGLLRSRSLWDTALAVPPDALADGEVHVHQVDGPDASQLRMMERLIRPAELPDTAYRLIVAIDTRQIDEPVEDFATLLAIALGVLALGLAAAAVLQVGVGLAPLGRMRDALGAVRDGHARRLEGDYPQEVQPLVDELNTLLAHNEATVERARTQAGNLAHAVKTPLAILANAARNDSSDLARLVDEQVGDARRQVDYHLALARARAAAAVQQAGLKTPLRPVLDGLIRVMSRLHAERNLHIALTDVADTLACRGDTQDLQEMLGNLLDNACKWARSQVSISATLSDGLITVHIDDDGPGLSEAQRTAVLARGVRADEHTPGSGLGLAIAHDLARVYGGDLRLDTAPLGGLRATLQLPAA</sequence>
<evidence type="ECO:0000259" key="12">
    <source>
        <dbReference type="PROSITE" id="PS50885"/>
    </source>
</evidence>
<dbReference type="Gene3D" id="3.30.565.10">
    <property type="entry name" value="Histidine kinase-like ATPase, C-terminal domain"/>
    <property type="match status" value="1"/>
</dbReference>
<dbReference type="Proteomes" id="UP000318349">
    <property type="component" value="Unassembled WGS sequence"/>
</dbReference>
<evidence type="ECO:0000256" key="6">
    <source>
        <dbReference type="ARBA" id="ARBA00022692"/>
    </source>
</evidence>
<evidence type="ECO:0000313" key="14">
    <source>
        <dbReference type="Proteomes" id="UP000318349"/>
    </source>
</evidence>
<dbReference type="SUPFAM" id="SSF55874">
    <property type="entry name" value="ATPase domain of HSP90 chaperone/DNA topoisomerase II/histidine kinase"/>
    <property type="match status" value="1"/>
</dbReference>
<evidence type="ECO:0000256" key="4">
    <source>
        <dbReference type="ARBA" id="ARBA00022553"/>
    </source>
</evidence>
<dbReference type="GO" id="GO:0004673">
    <property type="term" value="F:protein histidine kinase activity"/>
    <property type="evidence" value="ECO:0007669"/>
    <property type="project" value="UniProtKB-EC"/>
</dbReference>
<dbReference type="InterPro" id="IPR005467">
    <property type="entry name" value="His_kinase_dom"/>
</dbReference>
<keyword evidence="5" id="KW-0808">Transferase</keyword>
<gene>
    <name evidence="13" type="ORF">FHP89_17515</name>
</gene>
<organism evidence="13 14">
    <name type="scientific">Denitromonas halophila</name>
    <dbReference type="NCBI Taxonomy" id="1629404"/>
    <lineage>
        <taxon>Bacteria</taxon>
        <taxon>Pseudomonadati</taxon>
        <taxon>Pseudomonadota</taxon>
        <taxon>Betaproteobacteria</taxon>
        <taxon>Rhodocyclales</taxon>
        <taxon>Zoogloeaceae</taxon>
        <taxon>Denitromonas</taxon>
    </lineage>
</organism>
<dbReference type="GO" id="GO:0000160">
    <property type="term" value="P:phosphorelay signal transduction system"/>
    <property type="evidence" value="ECO:0007669"/>
    <property type="project" value="UniProtKB-KW"/>
</dbReference>
<keyword evidence="8" id="KW-1133">Transmembrane helix</keyword>